<dbReference type="InterPro" id="IPR029068">
    <property type="entry name" value="Glyas_Bleomycin-R_OHBP_Dase"/>
</dbReference>
<reference evidence="2" key="1">
    <citation type="journal article" date="2006" name="J. Ind. Microbiol. Biotechnol.">
        <title>The lipopeptide antibiotic A54145 biosynthetic gene cluster from Streptomyces fradiae.</title>
        <authorList>
            <person name="Miao V."/>
            <person name="Brost R."/>
            <person name="Chapple J."/>
            <person name="She K."/>
            <person name="Coeffet-Le Gal M.F."/>
            <person name="Baltz R.H."/>
        </authorList>
    </citation>
    <scope>NUCLEOTIDE SEQUENCE</scope>
    <source>
        <strain evidence="2">NRRL18158</strain>
    </source>
</reference>
<dbReference type="SUPFAM" id="SSF54593">
    <property type="entry name" value="Glyoxalase/Bleomycin resistance protein/Dihydroxybiphenyl dioxygenase"/>
    <property type="match status" value="1"/>
</dbReference>
<dbReference type="AlphaFoldDB" id="Q45RB0"/>
<organism evidence="2">
    <name type="scientific">Streptomyces fradiae</name>
    <name type="common">Streptomyces roseoflavus</name>
    <dbReference type="NCBI Taxonomy" id="1906"/>
    <lineage>
        <taxon>Bacteria</taxon>
        <taxon>Bacillati</taxon>
        <taxon>Actinomycetota</taxon>
        <taxon>Actinomycetes</taxon>
        <taxon>Kitasatosporales</taxon>
        <taxon>Streptomycetaceae</taxon>
        <taxon>Streptomyces</taxon>
    </lineage>
</organism>
<feature type="domain" description="VOC" evidence="1">
    <location>
        <begin position="33"/>
        <end position="146"/>
    </location>
</feature>
<dbReference type="Pfam" id="PF18029">
    <property type="entry name" value="Glyoxalase_6"/>
    <property type="match status" value="1"/>
</dbReference>
<dbReference type="Gene3D" id="3.10.180.10">
    <property type="entry name" value="2,3-Dihydroxybiphenyl 1,2-Dioxygenase, domain 1"/>
    <property type="match status" value="1"/>
</dbReference>
<dbReference type="EMBL" id="DQ118863">
    <property type="protein sequence ID" value="AAZ23050.1"/>
    <property type="molecule type" value="Genomic_DNA"/>
</dbReference>
<dbReference type="InterPro" id="IPR037523">
    <property type="entry name" value="VOC_core"/>
</dbReference>
<proteinExistence type="predicted"/>
<protein>
    <recommendedName>
        <fullName evidence="1">VOC domain-containing protein</fullName>
    </recommendedName>
</protein>
<evidence type="ECO:0000259" key="1">
    <source>
        <dbReference type="PROSITE" id="PS51819"/>
    </source>
</evidence>
<sequence length="146" mass="15586">MSASTAPDRSGSSPCRLSTLIPLTPGVPVPVAGLAAINLECSDPASLARFWAHLLGGEVAVQTPGFCAVEVGSLHLGAVRVEGYRPPTWPSPDRSQQIHLDLTVDDLDTAEHEAVRLGATRERHQPSPERTRVLRDPAGHPFCLRA</sequence>
<name>Q45RB0_STRFR</name>
<dbReference type="PANTHER" id="PTHR35908">
    <property type="entry name" value="HYPOTHETICAL FUSION PROTEIN"/>
    <property type="match status" value="1"/>
</dbReference>
<dbReference type="CDD" id="cd06587">
    <property type="entry name" value="VOC"/>
    <property type="match status" value="1"/>
</dbReference>
<evidence type="ECO:0000313" key="2">
    <source>
        <dbReference type="EMBL" id="AAZ23050.1"/>
    </source>
</evidence>
<dbReference type="PROSITE" id="PS51819">
    <property type="entry name" value="VOC"/>
    <property type="match status" value="1"/>
</dbReference>
<accession>Q45RB0</accession>
<dbReference type="PANTHER" id="PTHR35908:SF1">
    <property type="entry name" value="CONSERVED PROTEIN"/>
    <property type="match status" value="1"/>
</dbReference>
<dbReference type="InterPro" id="IPR041581">
    <property type="entry name" value="Glyoxalase_6"/>
</dbReference>